<dbReference type="RefSeq" id="WP_136993246.1">
    <property type="nucleotide sequence ID" value="NZ_SZPQ01000127.1"/>
</dbReference>
<evidence type="ECO:0000313" key="2">
    <source>
        <dbReference type="EMBL" id="TKI01959.1"/>
    </source>
</evidence>
<dbReference type="Pfam" id="PF09327">
    <property type="entry name" value="Phage_Tail_Tip"/>
    <property type="match status" value="1"/>
</dbReference>
<dbReference type="EMBL" id="SZPQ01000127">
    <property type="protein sequence ID" value="TKI01959.1"/>
    <property type="molecule type" value="Genomic_DNA"/>
</dbReference>
<accession>A0ABY2SFS8</accession>
<organism evidence="2 3">
    <name type="scientific">Martelella alba</name>
    <dbReference type="NCBI Taxonomy" id="2590451"/>
    <lineage>
        <taxon>Bacteria</taxon>
        <taxon>Pseudomonadati</taxon>
        <taxon>Pseudomonadota</taxon>
        <taxon>Alphaproteobacteria</taxon>
        <taxon>Hyphomicrobiales</taxon>
        <taxon>Aurantimonadaceae</taxon>
        <taxon>Martelella</taxon>
    </lineage>
</organism>
<name>A0ABY2SFS8_9HYPH</name>
<reference evidence="2 3" key="1">
    <citation type="submission" date="2019-04" db="EMBL/GenBank/DDBJ databases">
        <authorList>
            <person name="Li M."/>
            <person name="Gao C."/>
        </authorList>
    </citation>
    <scope>NUCLEOTIDE SEQUENCE [LARGE SCALE GENOMIC DNA]</scope>
    <source>
        <strain evidence="2 3">BGMRC 2031</strain>
    </source>
</reference>
<feature type="non-terminal residue" evidence="2">
    <location>
        <position position="1"/>
    </location>
</feature>
<evidence type="ECO:0000313" key="3">
    <source>
        <dbReference type="Proteomes" id="UP000305202"/>
    </source>
</evidence>
<protein>
    <submittedName>
        <fullName evidence="2">DUF1983 domain-containing protein</fullName>
    </submittedName>
</protein>
<feature type="domain" description="Tip attachment protein J central straight fiber" evidence="1">
    <location>
        <begin position="2"/>
        <end position="114"/>
    </location>
</feature>
<dbReference type="Proteomes" id="UP000305202">
    <property type="component" value="Unassembled WGS sequence"/>
</dbReference>
<sequence>GQTEDGKLYTAGIGVGVENTPAGMQSQVLILADRFAVLNQDNGVTSTPFAIDGGQVFMNIAFIKDGTITNAKIGDYIQSSNYVAGSTGWRIGKDGAAEFQNGTFRGTINATAGTLENVTITDTATINRVVATSIEGDIATGSPLSVDVGTPSGGATISGTFYKTINATQHVDRIVSIICPVMCTVSSSDTTSQSGYCMVDISVNGNTIASAEASASSASGEGSDNVSGVACGTYIVPAGSSVTFEFSVSKHRGNSSGAATMQAGPALLIATAVKSSDWS</sequence>
<dbReference type="InterPro" id="IPR053171">
    <property type="entry name" value="Viral_Tip_Attach_Protein"/>
</dbReference>
<keyword evidence="3" id="KW-1185">Reference proteome</keyword>
<evidence type="ECO:0000259" key="1">
    <source>
        <dbReference type="Pfam" id="PF09327"/>
    </source>
</evidence>
<dbReference type="PANTHER" id="PTHR36251:SF2">
    <property type="entry name" value="GIFSY-2 PROPHAGE HOST SPECIFICITY PROTEIN J, PHAGE LAMBDA"/>
    <property type="match status" value="1"/>
</dbReference>
<dbReference type="PANTHER" id="PTHR36251">
    <property type="entry name" value="FELS-1 PROPHAGE HOST SPECIFICITY PROTEIN-RELATED"/>
    <property type="match status" value="1"/>
</dbReference>
<comment type="caution">
    <text evidence="2">The sequence shown here is derived from an EMBL/GenBank/DDBJ whole genome shotgun (WGS) entry which is preliminary data.</text>
</comment>
<gene>
    <name evidence="2" type="ORF">FCN80_25985</name>
</gene>
<dbReference type="InterPro" id="IPR015406">
    <property type="entry name" value="GpJ_CSF"/>
</dbReference>
<proteinExistence type="predicted"/>